<dbReference type="EMBL" id="JAPZBQ010000003">
    <property type="protein sequence ID" value="KAJ5339456.1"/>
    <property type="molecule type" value="Genomic_DNA"/>
</dbReference>
<dbReference type="FunFam" id="3.40.50.720:FF:000121">
    <property type="entry name" value="Prostaglandin reductase 2"/>
    <property type="match status" value="1"/>
</dbReference>
<reference evidence="3" key="2">
    <citation type="journal article" date="2023" name="IMA Fungus">
        <title>Comparative genomic study of the Penicillium genus elucidates a diverse pangenome and 15 lateral gene transfer events.</title>
        <authorList>
            <person name="Petersen C."/>
            <person name="Sorensen T."/>
            <person name="Nielsen M.R."/>
            <person name="Sondergaard T.E."/>
            <person name="Sorensen J.L."/>
            <person name="Fitzpatrick D.A."/>
            <person name="Frisvad J.C."/>
            <person name="Nielsen K.L."/>
        </authorList>
    </citation>
    <scope>NUCLEOTIDE SEQUENCE</scope>
    <source>
        <strain evidence="3">IBT 35673</strain>
    </source>
</reference>
<dbReference type="GO" id="GO:0016628">
    <property type="term" value="F:oxidoreductase activity, acting on the CH-CH group of donors, NAD or NADP as acceptor"/>
    <property type="evidence" value="ECO:0007669"/>
    <property type="project" value="InterPro"/>
</dbReference>
<accession>A0A9W9UI59</accession>
<dbReference type="AlphaFoldDB" id="A0A9W9UI59"/>
<dbReference type="InterPro" id="IPR020843">
    <property type="entry name" value="ER"/>
</dbReference>
<dbReference type="CDD" id="cd05288">
    <property type="entry name" value="PGDH"/>
    <property type="match status" value="1"/>
</dbReference>
<organism evidence="3 4">
    <name type="scientific">Penicillium brevicompactum</name>
    <dbReference type="NCBI Taxonomy" id="5074"/>
    <lineage>
        <taxon>Eukaryota</taxon>
        <taxon>Fungi</taxon>
        <taxon>Dikarya</taxon>
        <taxon>Ascomycota</taxon>
        <taxon>Pezizomycotina</taxon>
        <taxon>Eurotiomycetes</taxon>
        <taxon>Eurotiomycetidae</taxon>
        <taxon>Eurotiales</taxon>
        <taxon>Aspergillaceae</taxon>
        <taxon>Penicillium</taxon>
    </lineage>
</organism>
<evidence type="ECO:0000256" key="1">
    <source>
        <dbReference type="ARBA" id="ARBA00023002"/>
    </source>
</evidence>
<dbReference type="Gene3D" id="3.90.180.10">
    <property type="entry name" value="Medium-chain alcohol dehydrogenases, catalytic domain"/>
    <property type="match status" value="1"/>
</dbReference>
<comment type="caution">
    <text evidence="3">The sequence shown here is derived from an EMBL/GenBank/DDBJ whole genome shotgun (WGS) entry which is preliminary data.</text>
</comment>
<dbReference type="PANTHER" id="PTHR43205">
    <property type="entry name" value="PROSTAGLANDIN REDUCTASE"/>
    <property type="match status" value="1"/>
</dbReference>
<evidence type="ECO:0000259" key="2">
    <source>
        <dbReference type="SMART" id="SM00829"/>
    </source>
</evidence>
<dbReference type="InterPro" id="IPR041694">
    <property type="entry name" value="ADH_N_2"/>
</dbReference>
<dbReference type="SUPFAM" id="SSF51735">
    <property type="entry name" value="NAD(P)-binding Rossmann-fold domains"/>
    <property type="match status" value="1"/>
</dbReference>
<dbReference type="Pfam" id="PF00107">
    <property type="entry name" value="ADH_zinc_N"/>
    <property type="match status" value="1"/>
</dbReference>
<proteinExistence type="predicted"/>
<dbReference type="InterPro" id="IPR036291">
    <property type="entry name" value="NAD(P)-bd_dom_sf"/>
</dbReference>
<evidence type="ECO:0000313" key="4">
    <source>
        <dbReference type="Proteomes" id="UP001147695"/>
    </source>
</evidence>
<feature type="domain" description="Enoyl reductase (ER)" evidence="2">
    <location>
        <begin position="18"/>
        <end position="336"/>
    </location>
</feature>
<dbReference type="Proteomes" id="UP001147695">
    <property type="component" value="Unassembled WGS sequence"/>
</dbReference>
<keyword evidence="1" id="KW-0560">Oxidoreductase</keyword>
<gene>
    <name evidence="3" type="ORF">N7452_006184</name>
</gene>
<sequence length="343" mass="37468">MSKSCRTIILKKIVPSGQTVSPHHFETQILPIPKIAEGEALLRPLAFSVDPCQRTLLSGATDTMLPPYAVGRPIRGPSVARVIEARTPDLMVGSLVQGWFDWADYVVTRSSKDGMGPTPLDPQIEKPSYALSVYGITGLTAYFGMTEVAQVQPGETVVVSSAAGSTGSIASQIAKIRGAKVIGLTSTQAKQEVLTRQLGLDFALDYRAEDFADQLRSIAPNGPDLYFDAVGGQLSQTIMQQMRRPARVVEVGQISTYADEKAWTVDITHIHMNGLRFEGYQPNLWIDQWPKAVKELQEWVKSGAIQPLETEITGLESLPRALQALFEGQNTGKMVVLSKDDEQ</sequence>
<reference evidence="3" key="1">
    <citation type="submission" date="2022-12" db="EMBL/GenBank/DDBJ databases">
        <authorList>
            <person name="Petersen C."/>
        </authorList>
    </citation>
    <scope>NUCLEOTIDE SEQUENCE</scope>
    <source>
        <strain evidence="3">IBT 35673</strain>
    </source>
</reference>
<dbReference type="InterPro" id="IPR013149">
    <property type="entry name" value="ADH-like_C"/>
</dbReference>
<dbReference type="Pfam" id="PF16884">
    <property type="entry name" value="ADH_N_2"/>
    <property type="match status" value="1"/>
</dbReference>
<dbReference type="InterPro" id="IPR011032">
    <property type="entry name" value="GroES-like_sf"/>
</dbReference>
<dbReference type="PANTHER" id="PTHR43205:SF42">
    <property type="entry name" value="ALCOHOL DEHYDROGENASE, ZINC-CONTAINING (AFU_ORTHOLOGUE AFUA_7G04530)"/>
    <property type="match status" value="1"/>
</dbReference>
<dbReference type="SUPFAM" id="SSF50129">
    <property type="entry name" value="GroES-like"/>
    <property type="match status" value="1"/>
</dbReference>
<protein>
    <recommendedName>
        <fullName evidence="2">Enoyl reductase (ER) domain-containing protein</fullName>
    </recommendedName>
</protein>
<evidence type="ECO:0000313" key="3">
    <source>
        <dbReference type="EMBL" id="KAJ5339456.1"/>
    </source>
</evidence>
<dbReference type="Gene3D" id="3.40.50.720">
    <property type="entry name" value="NAD(P)-binding Rossmann-like Domain"/>
    <property type="match status" value="1"/>
</dbReference>
<dbReference type="InterPro" id="IPR045010">
    <property type="entry name" value="MDR_fam"/>
</dbReference>
<name>A0A9W9UI59_PENBR</name>
<dbReference type="SMART" id="SM00829">
    <property type="entry name" value="PKS_ER"/>
    <property type="match status" value="1"/>
</dbReference>